<dbReference type="STRING" id="1802229.A2401_00815"/>
<gene>
    <name evidence="2" type="ORF">A2401_00815</name>
</gene>
<dbReference type="AlphaFoldDB" id="A0A1G2JAF8"/>
<keyword evidence="1" id="KW-0812">Transmembrane</keyword>
<organism evidence="2 3">
    <name type="scientific">Candidatus Staskawiczbacteria bacterium RIFOXYC1_FULL_38_18</name>
    <dbReference type="NCBI Taxonomy" id="1802229"/>
    <lineage>
        <taxon>Bacteria</taxon>
        <taxon>Candidatus Staskawicziibacteriota</taxon>
    </lineage>
</organism>
<feature type="transmembrane region" description="Helical" evidence="1">
    <location>
        <begin position="59"/>
        <end position="79"/>
    </location>
</feature>
<feature type="transmembrane region" description="Helical" evidence="1">
    <location>
        <begin position="9"/>
        <end position="32"/>
    </location>
</feature>
<evidence type="ECO:0000313" key="2">
    <source>
        <dbReference type="EMBL" id="OGZ84054.1"/>
    </source>
</evidence>
<comment type="caution">
    <text evidence="2">The sequence shown here is derived from an EMBL/GenBank/DDBJ whole genome shotgun (WGS) entry which is preliminary data.</text>
</comment>
<keyword evidence="1" id="KW-1133">Transmembrane helix</keyword>
<dbReference type="EMBL" id="MHPP01000024">
    <property type="protein sequence ID" value="OGZ84054.1"/>
    <property type="molecule type" value="Genomic_DNA"/>
</dbReference>
<accession>A0A1G2JAF8</accession>
<keyword evidence="1" id="KW-0472">Membrane</keyword>
<sequence length="119" mass="13868">MLSKTQKIWLWVSGAMFIVPEILWSPVVNFYYEFFQSSRTSNVHPIRDNFLQNSDNLSYLKFVIALQFIGLLLALIFLVKNKYCRKKIIKYLLIALLSVTLIITGFALYSAMTLSMEIF</sequence>
<proteinExistence type="predicted"/>
<evidence type="ECO:0000313" key="3">
    <source>
        <dbReference type="Proteomes" id="UP000177751"/>
    </source>
</evidence>
<evidence type="ECO:0000256" key="1">
    <source>
        <dbReference type="SAM" id="Phobius"/>
    </source>
</evidence>
<feature type="transmembrane region" description="Helical" evidence="1">
    <location>
        <begin position="91"/>
        <end position="112"/>
    </location>
</feature>
<dbReference type="Proteomes" id="UP000177751">
    <property type="component" value="Unassembled WGS sequence"/>
</dbReference>
<name>A0A1G2JAF8_9BACT</name>
<protein>
    <submittedName>
        <fullName evidence="2">Uncharacterized protein</fullName>
    </submittedName>
</protein>
<reference evidence="2 3" key="1">
    <citation type="journal article" date="2016" name="Nat. Commun.">
        <title>Thousands of microbial genomes shed light on interconnected biogeochemical processes in an aquifer system.</title>
        <authorList>
            <person name="Anantharaman K."/>
            <person name="Brown C.T."/>
            <person name="Hug L.A."/>
            <person name="Sharon I."/>
            <person name="Castelle C.J."/>
            <person name="Probst A.J."/>
            <person name="Thomas B.C."/>
            <person name="Singh A."/>
            <person name="Wilkins M.J."/>
            <person name="Karaoz U."/>
            <person name="Brodie E.L."/>
            <person name="Williams K.H."/>
            <person name="Hubbard S.S."/>
            <person name="Banfield J.F."/>
        </authorList>
    </citation>
    <scope>NUCLEOTIDE SEQUENCE [LARGE SCALE GENOMIC DNA]</scope>
</reference>